<keyword evidence="5 10" id="KW-0808">Transferase</keyword>
<keyword evidence="6" id="KW-0093">Biotin biosynthesis</keyword>
<dbReference type="Pfam" id="PF00155">
    <property type="entry name" value="Aminotran_1_2"/>
    <property type="match status" value="1"/>
</dbReference>
<dbReference type="InterPro" id="IPR050087">
    <property type="entry name" value="AON_synthase_class-II"/>
</dbReference>
<reference evidence="12 13" key="1">
    <citation type="journal article" date="2015" name="Proc. Natl. Acad. Sci. U.S.A.">
        <title>Expanded metabolic versatility of ubiquitous nitrite-oxidizing bacteria from the genus Nitrospira.</title>
        <authorList>
            <person name="Koch H."/>
            <person name="Lucker S."/>
            <person name="Albertsen M."/>
            <person name="Kitzinger K."/>
            <person name="Herbold C."/>
            <person name="Spieck E."/>
            <person name="Nielsen P.H."/>
            <person name="Wagner M."/>
            <person name="Daims H."/>
        </authorList>
    </citation>
    <scope>NUCLEOTIDE SEQUENCE [LARGE SCALE GENOMIC DNA]</scope>
    <source>
        <strain evidence="12 13">NSP M-1</strain>
    </source>
</reference>
<comment type="subunit">
    <text evidence="4 10">Homodimer.</text>
</comment>
<evidence type="ECO:0000256" key="10">
    <source>
        <dbReference type="RuleBase" id="RU003693"/>
    </source>
</evidence>
<comment type="similarity">
    <text evidence="3 10">Belongs to the class-II pyridoxal-phosphate-dependent aminotransferase family. BioF subfamily.</text>
</comment>
<keyword evidence="12" id="KW-0012">Acyltransferase</keyword>
<dbReference type="InterPro" id="IPR004839">
    <property type="entry name" value="Aminotransferase_I/II_large"/>
</dbReference>
<evidence type="ECO:0000313" key="13">
    <source>
        <dbReference type="Proteomes" id="UP000069205"/>
    </source>
</evidence>
<dbReference type="UniPathway" id="UPA00078"/>
<feature type="domain" description="Aminotransferase class I/classII large" evidence="11">
    <location>
        <begin position="35"/>
        <end position="375"/>
    </location>
</feature>
<evidence type="ECO:0000256" key="4">
    <source>
        <dbReference type="ARBA" id="ARBA00011738"/>
    </source>
</evidence>
<keyword evidence="7 9" id="KW-0663">Pyridoxal phosphate</keyword>
<dbReference type="Proteomes" id="UP000069205">
    <property type="component" value="Chromosome"/>
</dbReference>
<dbReference type="EC" id="2.3.1.47" evidence="10"/>
<gene>
    <name evidence="12" type="primary">bioF</name>
    <name evidence="12" type="ORF">NITMOv2_3780</name>
</gene>
<dbReference type="CDD" id="cd06454">
    <property type="entry name" value="KBL_like"/>
    <property type="match status" value="1"/>
</dbReference>
<organism evidence="12 13">
    <name type="scientific">Nitrospira moscoviensis</name>
    <dbReference type="NCBI Taxonomy" id="42253"/>
    <lineage>
        <taxon>Bacteria</taxon>
        <taxon>Pseudomonadati</taxon>
        <taxon>Nitrospirota</taxon>
        <taxon>Nitrospiria</taxon>
        <taxon>Nitrospirales</taxon>
        <taxon>Nitrospiraceae</taxon>
        <taxon>Nitrospira</taxon>
    </lineage>
</organism>
<dbReference type="SUPFAM" id="SSF53383">
    <property type="entry name" value="PLP-dependent transferases"/>
    <property type="match status" value="1"/>
</dbReference>
<dbReference type="Gene3D" id="3.40.640.10">
    <property type="entry name" value="Type I PLP-dependent aspartate aminotransferase-like (Major domain)"/>
    <property type="match status" value="1"/>
</dbReference>
<evidence type="ECO:0000256" key="5">
    <source>
        <dbReference type="ARBA" id="ARBA00022679"/>
    </source>
</evidence>
<dbReference type="InterPro" id="IPR004723">
    <property type="entry name" value="AONS_Archaea/Proteobacteria"/>
</dbReference>
<dbReference type="InterPro" id="IPR015421">
    <property type="entry name" value="PyrdxlP-dep_Trfase_major"/>
</dbReference>
<keyword evidence="13" id="KW-1185">Reference proteome</keyword>
<comment type="function">
    <text evidence="10">Catalyzes the decarboxylative condensation of pimeloyl-[acyl-carrier protein] and L-alanine to produce 8-amino-7-oxononanoate (AON), [acyl-carrier protein], and carbon dioxide.</text>
</comment>
<evidence type="ECO:0000256" key="3">
    <source>
        <dbReference type="ARBA" id="ARBA00010008"/>
    </source>
</evidence>
<evidence type="ECO:0000313" key="12">
    <source>
        <dbReference type="EMBL" id="ALA60171.1"/>
    </source>
</evidence>
<proteinExistence type="inferred from homology"/>
<comment type="cofactor">
    <cofactor evidence="1 9 10">
        <name>pyridoxal 5'-phosphate</name>
        <dbReference type="ChEBI" id="CHEBI:597326"/>
    </cofactor>
</comment>
<dbReference type="EMBL" id="CP011801">
    <property type="protein sequence ID" value="ALA60171.1"/>
    <property type="molecule type" value="Genomic_DNA"/>
</dbReference>
<evidence type="ECO:0000256" key="9">
    <source>
        <dbReference type="PIRSR" id="PIRSR604723-51"/>
    </source>
</evidence>
<evidence type="ECO:0000256" key="6">
    <source>
        <dbReference type="ARBA" id="ARBA00022756"/>
    </source>
</evidence>
<dbReference type="AlphaFoldDB" id="A0A0K2GGV6"/>
<dbReference type="Gene3D" id="3.90.1150.10">
    <property type="entry name" value="Aspartate Aminotransferase, domain 1"/>
    <property type="match status" value="1"/>
</dbReference>
<comment type="pathway">
    <text evidence="2 10">Cofactor biosynthesis; biotin biosynthesis.</text>
</comment>
<comment type="catalytic activity">
    <reaction evidence="8 10">
        <text>6-carboxyhexanoyl-[ACP] + L-alanine + H(+) = (8S)-8-amino-7-oxononanoate + holo-[ACP] + CO2</text>
        <dbReference type="Rhea" id="RHEA:42288"/>
        <dbReference type="Rhea" id="RHEA-COMP:9685"/>
        <dbReference type="Rhea" id="RHEA-COMP:9955"/>
        <dbReference type="ChEBI" id="CHEBI:15378"/>
        <dbReference type="ChEBI" id="CHEBI:16526"/>
        <dbReference type="ChEBI" id="CHEBI:57972"/>
        <dbReference type="ChEBI" id="CHEBI:64479"/>
        <dbReference type="ChEBI" id="CHEBI:78846"/>
        <dbReference type="ChEBI" id="CHEBI:149468"/>
        <dbReference type="EC" id="2.3.1.47"/>
    </reaction>
</comment>
<evidence type="ECO:0000256" key="8">
    <source>
        <dbReference type="ARBA" id="ARBA00047715"/>
    </source>
</evidence>
<dbReference type="InterPro" id="IPR001917">
    <property type="entry name" value="Aminotrans_II_pyridoxalP_BS"/>
</dbReference>
<dbReference type="GO" id="GO:0030170">
    <property type="term" value="F:pyridoxal phosphate binding"/>
    <property type="evidence" value="ECO:0007669"/>
    <property type="project" value="InterPro"/>
</dbReference>
<dbReference type="PANTHER" id="PTHR13693:SF100">
    <property type="entry name" value="8-AMINO-7-OXONONANOATE SYNTHASE"/>
    <property type="match status" value="1"/>
</dbReference>
<evidence type="ECO:0000259" key="11">
    <source>
        <dbReference type="Pfam" id="PF00155"/>
    </source>
</evidence>
<protein>
    <recommendedName>
        <fullName evidence="10">8-amino-7-ketopelargonate synthase</fullName>
        <ecNumber evidence="10">2.3.1.47</ecNumber>
    </recommendedName>
</protein>
<dbReference type="RefSeq" id="WP_053381064.1">
    <property type="nucleotide sequence ID" value="NZ_CP011801.1"/>
</dbReference>
<dbReference type="STRING" id="42253.NITMOv2_3780"/>
<dbReference type="InterPro" id="IPR015422">
    <property type="entry name" value="PyrdxlP-dep_Trfase_small"/>
</dbReference>
<name>A0A0K2GGV6_NITMO</name>
<feature type="modified residue" description="N6-(pyridoxal phosphate)lysine" evidence="9">
    <location>
        <position position="234"/>
    </location>
</feature>
<evidence type="ECO:0000256" key="7">
    <source>
        <dbReference type="ARBA" id="ARBA00022898"/>
    </source>
</evidence>
<dbReference type="PROSITE" id="PS00599">
    <property type="entry name" value="AA_TRANSFER_CLASS_2"/>
    <property type="match status" value="1"/>
</dbReference>
<dbReference type="PANTHER" id="PTHR13693">
    <property type="entry name" value="CLASS II AMINOTRANSFERASE/8-AMINO-7-OXONONANOATE SYNTHASE"/>
    <property type="match status" value="1"/>
</dbReference>
<dbReference type="KEGG" id="nmv:NITMOv2_3780"/>
<dbReference type="GO" id="GO:0009102">
    <property type="term" value="P:biotin biosynthetic process"/>
    <property type="evidence" value="ECO:0007669"/>
    <property type="project" value="UniProtKB-UniRule"/>
</dbReference>
<sequence>MFRHKLDQLAAHSLTRRLTGLSSATGPTVQFSGRRVILLSSNDYLGLATHPEVVQASVEATQRYGAGAGASRLVSGTLPPHQELESTIAAFKQTDAALAFSSGYLANLGVIGCLIGRGGLILADRLCHASLIDGCRLSGATFRVYRHADSAHVEALLRRRQPGRPTLIVTDGLFSMDGDLAPLPELAALARRYDATLYVDDAHGTGVMGETGRGTIEHFAMESAIPFHMGTLGKALGSSGAYVAGPQDLIDYLINTSRPFIFTTAPPPGAMAAAAAALGVMQHEPDRRARLWANQRRFSEGLRRLGFRLTASVSPILPLLVGTAAQAIAFAEQLLAHGVMAPAIRPPTVPDGTSRIRVTVTSEHTADQLDEALVAFERAGRTAGVL</sequence>
<accession>A0A0K2GGV6</accession>
<dbReference type="PATRIC" id="fig|42253.5.peg.3728"/>
<dbReference type="GO" id="GO:0008710">
    <property type="term" value="F:8-amino-7-oxononanoate synthase activity"/>
    <property type="evidence" value="ECO:0007669"/>
    <property type="project" value="UniProtKB-UniRule"/>
</dbReference>
<dbReference type="NCBIfam" id="TIGR00858">
    <property type="entry name" value="bioF"/>
    <property type="match status" value="1"/>
</dbReference>
<evidence type="ECO:0000256" key="1">
    <source>
        <dbReference type="ARBA" id="ARBA00001933"/>
    </source>
</evidence>
<evidence type="ECO:0000256" key="2">
    <source>
        <dbReference type="ARBA" id="ARBA00004746"/>
    </source>
</evidence>
<dbReference type="InterPro" id="IPR015424">
    <property type="entry name" value="PyrdxlP-dep_Trfase"/>
</dbReference>
<dbReference type="OrthoDB" id="9807157at2"/>